<dbReference type="InterPro" id="IPR009057">
    <property type="entry name" value="Homeodomain-like_sf"/>
</dbReference>
<proteinExistence type="predicted"/>
<dbReference type="Proteomes" id="UP000216316">
    <property type="component" value="Unassembled WGS sequence"/>
</dbReference>
<keyword evidence="4" id="KW-1185">Reference proteome</keyword>
<organism evidence="2 3">
    <name type="scientific">Lactobacillus taiwanensis</name>
    <dbReference type="NCBI Taxonomy" id="508451"/>
    <lineage>
        <taxon>Bacteria</taxon>
        <taxon>Bacillati</taxon>
        <taxon>Bacillota</taxon>
        <taxon>Bacilli</taxon>
        <taxon>Lactobacillales</taxon>
        <taxon>Lactobacillaceae</taxon>
        <taxon>Lactobacillus</taxon>
    </lineage>
</organism>
<evidence type="ECO:0000313" key="4">
    <source>
        <dbReference type="Proteomes" id="UP000216316"/>
    </source>
</evidence>
<sequence>MLAEMERIQVALHDMLSQSDVKKVNISKLCIEAKISRKTFYLRYGKINNCIEACILSELRKLRKEKGNSLKQLLHNLCGYIQKHKQYFYNAYHLSEKDCMCEKMRGHFFQYIRSYAHKRGSFSELIVKQLANILYDRICFWISHECNEDFSCLLEDLVIIIELIDFQNQLCSSQHQVFDFSHYYLKFD</sequence>
<protein>
    <submittedName>
        <fullName evidence="2">Transcriptional regulator</fullName>
    </submittedName>
</protein>
<comment type="caution">
    <text evidence="2">The sequence shown here is derived from an EMBL/GenBank/DDBJ whole genome shotgun (WGS) entry which is preliminary data.</text>
</comment>
<reference evidence="1" key="2">
    <citation type="submission" date="2017-05" db="EMBL/GenBank/DDBJ databases">
        <authorList>
            <person name="Lin X.B."/>
            <person name="Stothard P."/>
            <person name="Tasseva G."/>
            <person name="Walter J."/>
        </authorList>
    </citation>
    <scope>NUCLEOTIDE SEQUENCE</scope>
    <source>
        <strain evidence="1">609u</strain>
    </source>
</reference>
<evidence type="ECO:0000313" key="2">
    <source>
        <dbReference type="EMBL" id="OYR92270.1"/>
    </source>
</evidence>
<dbReference type="AlphaFoldDB" id="A0A256LG11"/>
<dbReference type="EMBL" id="NGNX01000011">
    <property type="protein sequence ID" value="OYR92270.1"/>
    <property type="molecule type" value="Genomic_DNA"/>
</dbReference>
<dbReference type="EMBL" id="NGNV01000011">
    <property type="protein sequence ID" value="OYR88374.1"/>
    <property type="molecule type" value="Genomic_DNA"/>
</dbReference>
<reference evidence="2 3" key="1">
    <citation type="submission" date="2017-04" db="EMBL/GenBank/DDBJ databases">
        <authorList>
            <person name="Afonso C.L."/>
            <person name="Miller P.J."/>
            <person name="Scott M.A."/>
            <person name="Spackman E."/>
            <person name="Goraichik I."/>
            <person name="Dimitrov K.M."/>
            <person name="Suarez D.L."/>
            <person name="Swayne D.E."/>
        </authorList>
    </citation>
    <scope>NUCLEOTIDE SEQUENCE [LARGE SCALE GENOMIC DNA]</scope>
    <source>
        <strain evidence="2 3">609q</strain>
    </source>
</reference>
<accession>A0A256LG11</accession>
<name>A0A256LG11_9LACO</name>
<dbReference type="Gene3D" id="1.10.357.10">
    <property type="entry name" value="Tetracycline Repressor, domain 2"/>
    <property type="match status" value="1"/>
</dbReference>
<reference evidence="3 4" key="3">
    <citation type="submission" date="2017-09" db="EMBL/GenBank/DDBJ databases">
        <title>Tripartite evolution among Lactobacillus johnsonii, Lactobacillus taiwanensis, Lactobacillus reuteri and their rodent host.</title>
        <authorList>
            <person name="Wang T."/>
            <person name="Knowles S."/>
            <person name="Cheng C."/>
        </authorList>
    </citation>
    <scope>NUCLEOTIDE SEQUENCE [LARGE SCALE GENOMIC DNA]</scope>
    <source>
        <strain evidence="2 3">609q</strain>
        <strain evidence="1 4">609u</strain>
    </source>
</reference>
<gene>
    <name evidence="1" type="ORF">CBF53_03615</name>
    <name evidence="2" type="ORF">CBF70_04425</name>
</gene>
<evidence type="ECO:0000313" key="1">
    <source>
        <dbReference type="EMBL" id="OYR88374.1"/>
    </source>
</evidence>
<dbReference type="Proteomes" id="UP000215828">
    <property type="component" value="Unassembled WGS sequence"/>
</dbReference>
<dbReference type="RefSeq" id="WP_057719550.1">
    <property type="nucleotide sequence ID" value="NZ_CAJUTI010000002.1"/>
</dbReference>
<dbReference type="SUPFAM" id="SSF46689">
    <property type="entry name" value="Homeodomain-like"/>
    <property type="match status" value="1"/>
</dbReference>
<evidence type="ECO:0000313" key="3">
    <source>
        <dbReference type="Proteomes" id="UP000215828"/>
    </source>
</evidence>